<reference evidence="5 6" key="1">
    <citation type="submission" date="2018-01" db="EMBL/GenBank/DDBJ databases">
        <title>The whole genome sequencing and assembly of Halobacillus litoralis ERB031 strain.</title>
        <authorList>
            <person name="Lee S.-J."/>
            <person name="Park M.-K."/>
            <person name="Kim J.-Y."/>
            <person name="Lee Y.-J."/>
            <person name="Yi H."/>
            <person name="Bahn Y.-S."/>
            <person name="Kim J.F."/>
            <person name="Lee D.-W."/>
        </authorList>
    </citation>
    <scope>NUCLEOTIDE SEQUENCE [LARGE SCALE GENOMIC DNA]</scope>
    <source>
        <strain evidence="5 6">ERB 031</strain>
    </source>
</reference>
<name>A0A410MIB2_9BACI</name>
<dbReference type="PANTHER" id="PTHR34384">
    <property type="entry name" value="L-2,3-DIAMINOPROPANOATE--CITRATE LIGASE"/>
    <property type="match status" value="1"/>
</dbReference>
<evidence type="ECO:0000313" key="6">
    <source>
        <dbReference type="Proteomes" id="UP000287756"/>
    </source>
</evidence>
<evidence type="ECO:0000256" key="2">
    <source>
        <dbReference type="ARBA" id="ARBA00007832"/>
    </source>
</evidence>
<dbReference type="InterPro" id="IPR037455">
    <property type="entry name" value="LucA/IucC-like"/>
</dbReference>
<evidence type="ECO:0000259" key="4">
    <source>
        <dbReference type="Pfam" id="PF06276"/>
    </source>
</evidence>
<dbReference type="InterPro" id="IPR022770">
    <property type="entry name" value="IucA/IucC-like_C"/>
</dbReference>
<dbReference type="Pfam" id="PF04183">
    <property type="entry name" value="IucA_IucC"/>
    <property type="match status" value="1"/>
</dbReference>
<dbReference type="Proteomes" id="UP000287756">
    <property type="component" value="Chromosome"/>
</dbReference>
<protein>
    <submittedName>
        <fullName evidence="5">IucA/IucC family siderophore biosynthesis protein</fullName>
    </submittedName>
</protein>
<gene>
    <name evidence="5" type="ORF">HLI_20510</name>
</gene>
<dbReference type="EMBL" id="CP026118">
    <property type="protein sequence ID" value="QAS54430.1"/>
    <property type="molecule type" value="Genomic_DNA"/>
</dbReference>
<comment type="pathway">
    <text evidence="1">Siderophore biosynthesis.</text>
</comment>
<feature type="domain" description="Aerobactin siderophore biosynthesis IucA/IucC-like C-terminal" evidence="4">
    <location>
        <begin position="410"/>
        <end position="564"/>
    </location>
</feature>
<evidence type="ECO:0000313" key="5">
    <source>
        <dbReference type="EMBL" id="QAS54430.1"/>
    </source>
</evidence>
<dbReference type="Pfam" id="PF06276">
    <property type="entry name" value="FhuF"/>
    <property type="match status" value="1"/>
</dbReference>
<comment type="similarity">
    <text evidence="2">Belongs to the IucA/IucC family.</text>
</comment>
<dbReference type="KEGG" id="hli:HLI_20510"/>
<proteinExistence type="inferred from homology"/>
<dbReference type="PANTHER" id="PTHR34384:SF5">
    <property type="entry name" value="L-2,3-DIAMINOPROPANOATE--CITRATE LIGASE"/>
    <property type="match status" value="1"/>
</dbReference>
<dbReference type="RefSeq" id="WP_128526692.1">
    <property type="nucleotide sequence ID" value="NZ_CANLVY010000005.1"/>
</dbReference>
<dbReference type="GO" id="GO:0016881">
    <property type="term" value="F:acid-amino acid ligase activity"/>
    <property type="evidence" value="ECO:0007669"/>
    <property type="project" value="UniProtKB-ARBA"/>
</dbReference>
<dbReference type="OrthoDB" id="2989563at2"/>
<dbReference type="GO" id="GO:0019290">
    <property type="term" value="P:siderophore biosynthetic process"/>
    <property type="evidence" value="ECO:0007669"/>
    <property type="project" value="InterPro"/>
</dbReference>
<dbReference type="AlphaFoldDB" id="A0A410MIB2"/>
<feature type="domain" description="Aerobactin siderophore biosynthesis IucA/IucC N-terminal" evidence="3">
    <location>
        <begin position="147"/>
        <end position="379"/>
    </location>
</feature>
<dbReference type="Gene3D" id="1.10.510.40">
    <property type="match status" value="1"/>
</dbReference>
<accession>A0A410MIB2</accession>
<evidence type="ECO:0000256" key="1">
    <source>
        <dbReference type="ARBA" id="ARBA00004924"/>
    </source>
</evidence>
<dbReference type="InterPro" id="IPR007310">
    <property type="entry name" value="Aerobactin_biosyn_IucA/IucC_N"/>
</dbReference>
<evidence type="ECO:0000259" key="3">
    <source>
        <dbReference type="Pfam" id="PF04183"/>
    </source>
</evidence>
<organism evidence="5 6">
    <name type="scientific">Halobacillus litoralis</name>
    <dbReference type="NCBI Taxonomy" id="45668"/>
    <lineage>
        <taxon>Bacteria</taxon>
        <taxon>Bacillati</taxon>
        <taxon>Bacillota</taxon>
        <taxon>Bacilli</taxon>
        <taxon>Bacillales</taxon>
        <taxon>Bacillaceae</taxon>
        <taxon>Halobacillus</taxon>
    </lineage>
</organism>
<sequence length="591" mass="67521">MKSVREIAEDATMQSFLNCYLRETENFSEMPEEHGAPWTEPVCDKTLRIPLDRQQMEVAVPVRYWSLTGRHLFAFPIYYRAGEHGAWQVLDYVTMATLLVKEWLLGHGRNYSEDEMMLRVILSCQKIKDVVEHRRDDQQELTKEDFDFIDAEQSLLFGHLLHPTPKSKQGLTAAEDRKYAPEYKGRFKLHYFSASRSFVNEESSLPLSASDIILENVKSSVGKVELDEIIAGDHLLIPVHPLQVPSLLAKAEVQKLLSTGALKDLGELGPIYTATSSFRTLYSPDSRYMYKFSVPVKITNSLRVNQPKELDRGVEVARLLDTELGDDLNEKHPNFTIIKDPASINIPLDEEVSGFEVIIRENPFYEDSKQKSVVAALVQDNAYGDESRIHSIIQGITKREGRSIEAVSVDWFDRYLTVSLEPVLWLFEQYGIALEAHQQNSIIQLKDGYPEHFYYRDNQGYYFCQSKSAKLASLLPDVNKTSDTICADETAEERLRYYFFFNHLYGLINGFGTSRLVSEEKLMTILRDRLKSHPSSSLITSLLENDKLPCKANLLTRLYDMDELVGPMESQSVYTNIDNPLAEKVASAHDL</sequence>